<organism evidence="1 2">
    <name type="scientific">Pleurotus cornucopiae</name>
    <name type="common">Cornucopia mushroom</name>
    <dbReference type="NCBI Taxonomy" id="5321"/>
    <lineage>
        <taxon>Eukaryota</taxon>
        <taxon>Fungi</taxon>
        <taxon>Dikarya</taxon>
        <taxon>Basidiomycota</taxon>
        <taxon>Agaricomycotina</taxon>
        <taxon>Agaricomycetes</taxon>
        <taxon>Agaricomycetidae</taxon>
        <taxon>Agaricales</taxon>
        <taxon>Pleurotineae</taxon>
        <taxon>Pleurotaceae</taxon>
        <taxon>Pleurotus</taxon>
    </lineage>
</organism>
<name>A0ACB7IT90_PLECO</name>
<evidence type="ECO:0000313" key="2">
    <source>
        <dbReference type="Proteomes" id="UP000824881"/>
    </source>
</evidence>
<gene>
    <name evidence="1" type="ORF">CCMSSC00406_0008306</name>
</gene>
<dbReference type="EMBL" id="WQMT02000007">
    <property type="protein sequence ID" value="KAG9221438.1"/>
    <property type="molecule type" value="Genomic_DNA"/>
</dbReference>
<keyword evidence="2" id="KW-1185">Reference proteome</keyword>
<sequence>MNSPSVPAFLHDHALSLPEAYSTSYPSQAGLSRTTAELGTLYTLTRRLRSTKTSANSLIHSLIKSAEAAQVEHQAVVAEAQRKEEEYCLEVNYLKAQLDQAHSTDDGQRLSSIQTKMKTLQASHTELQKSHSTLLKMQANARMENQQLKARNEELQQEQQELRRTCQILENVRERLALDLAARNTAFESVLDFVRCAICSLTTETAFLTECGHIFCTKCVTQWLAKKPNCPVCRADVDPGRNRPLLGLDEMLRKVNAAHVPGTAAFNPILL</sequence>
<evidence type="ECO:0000313" key="1">
    <source>
        <dbReference type="EMBL" id="KAG9221438.1"/>
    </source>
</evidence>
<protein>
    <submittedName>
        <fullName evidence="1">Uncharacterized protein</fullName>
    </submittedName>
</protein>
<dbReference type="Proteomes" id="UP000824881">
    <property type="component" value="Unassembled WGS sequence"/>
</dbReference>
<proteinExistence type="predicted"/>
<comment type="caution">
    <text evidence="1">The sequence shown here is derived from an EMBL/GenBank/DDBJ whole genome shotgun (WGS) entry which is preliminary data.</text>
</comment>
<accession>A0ACB7IT90</accession>
<reference evidence="1 2" key="1">
    <citation type="journal article" date="2021" name="Appl. Environ. Microbiol.">
        <title>Genetic linkage and physical mapping for an oyster mushroom Pleurotus cornucopiae and QTL analysis for the trait cap color.</title>
        <authorList>
            <person name="Zhang Y."/>
            <person name="Gao W."/>
            <person name="Sonnenberg A."/>
            <person name="Chen Q."/>
            <person name="Zhang J."/>
            <person name="Huang C."/>
        </authorList>
    </citation>
    <scope>NUCLEOTIDE SEQUENCE [LARGE SCALE GENOMIC DNA]</scope>
    <source>
        <strain evidence="1">CCMSSC00406</strain>
    </source>
</reference>